<gene>
    <name evidence="2" type="ORF">BST83_12885</name>
</gene>
<dbReference type="OrthoDB" id="120856at2"/>
<keyword evidence="3" id="KW-1185">Reference proteome</keyword>
<dbReference type="Gene3D" id="3.10.450.50">
    <property type="match status" value="1"/>
</dbReference>
<dbReference type="PROSITE" id="PS51257">
    <property type="entry name" value="PROKAR_LIPOPROTEIN"/>
    <property type="match status" value="1"/>
</dbReference>
<dbReference type="SUPFAM" id="SSF54427">
    <property type="entry name" value="NTF2-like"/>
    <property type="match status" value="1"/>
</dbReference>
<feature type="domain" description="DUF4440" evidence="1">
    <location>
        <begin position="29"/>
        <end position="137"/>
    </location>
</feature>
<sequence length="143" mass="16474">MKKLMFLFAAILVLSSCKIETKEQDKKDILAIMDAQQIAWSKHDLEGFMQGYWKSDSLKFYGSNGVKLGWDKTLANYKKRYPTPDHSGILEFKINDITKIEKESYYVMGAYHLTRKVGDASGVFMIIFRKIKGEWKIVADTSC</sequence>
<evidence type="ECO:0000313" key="2">
    <source>
        <dbReference type="EMBL" id="PQB07942.1"/>
    </source>
</evidence>
<dbReference type="RefSeq" id="WP_104810142.1">
    <property type="nucleotide sequence ID" value="NZ_MQUA01000013.1"/>
</dbReference>
<dbReference type="Pfam" id="PF14534">
    <property type="entry name" value="DUF4440"/>
    <property type="match status" value="1"/>
</dbReference>
<comment type="caution">
    <text evidence="2">The sequence shown here is derived from an EMBL/GenBank/DDBJ whole genome shotgun (WGS) entry which is preliminary data.</text>
</comment>
<dbReference type="InterPro" id="IPR027843">
    <property type="entry name" value="DUF4440"/>
</dbReference>
<dbReference type="InterPro" id="IPR032710">
    <property type="entry name" value="NTF2-like_dom_sf"/>
</dbReference>
<dbReference type="Proteomes" id="UP000239522">
    <property type="component" value="Unassembled WGS sequence"/>
</dbReference>
<organism evidence="2 3">
    <name type="scientific">Polaribacter filamentus</name>
    <dbReference type="NCBI Taxonomy" id="53483"/>
    <lineage>
        <taxon>Bacteria</taxon>
        <taxon>Pseudomonadati</taxon>
        <taxon>Bacteroidota</taxon>
        <taxon>Flavobacteriia</taxon>
        <taxon>Flavobacteriales</taxon>
        <taxon>Flavobacteriaceae</taxon>
    </lineage>
</organism>
<evidence type="ECO:0000259" key="1">
    <source>
        <dbReference type="Pfam" id="PF14534"/>
    </source>
</evidence>
<dbReference type="AlphaFoldDB" id="A0A2S7KZ43"/>
<reference evidence="2 3" key="1">
    <citation type="submission" date="2016-11" db="EMBL/GenBank/DDBJ databases">
        <title>Trade-off between light-utilization and light-protection in marine flavobacteria.</title>
        <authorList>
            <person name="Kumagai Y."/>
        </authorList>
    </citation>
    <scope>NUCLEOTIDE SEQUENCE [LARGE SCALE GENOMIC DNA]</scope>
    <source>
        <strain evidence="2 3">ATCC 700397</strain>
    </source>
</reference>
<protein>
    <submittedName>
        <fullName evidence="2">DUF4440 domain-containing protein</fullName>
    </submittedName>
</protein>
<name>A0A2S7KZ43_9FLAO</name>
<dbReference type="EMBL" id="MQUA01000013">
    <property type="protein sequence ID" value="PQB07942.1"/>
    <property type="molecule type" value="Genomic_DNA"/>
</dbReference>
<accession>A0A2S7KZ43</accession>
<proteinExistence type="predicted"/>
<evidence type="ECO:0000313" key="3">
    <source>
        <dbReference type="Proteomes" id="UP000239522"/>
    </source>
</evidence>